<dbReference type="Proteomes" id="UP001501509">
    <property type="component" value="Unassembled WGS sequence"/>
</dbReference>
<dbReference type="Pfam" id="PF00440">
    <property type="entry name" value="TetR_N"/>
    <property type="match status" value="1"/>
</dbReference>
<keyword evidence="5" id="KW-1185">Reference proteome</keyword>
<feature type="domain" description="HTH tetR-type" evidence="3">
    <location>
        <begin position="14"/>
        <end position="74"/>
    </location>
</feature>
<dbReference type="EMBL" id="BAAATD010000003">
    <property type="protein sequence ID" value="GAA2595290.1"/>
    <property type="molecule type" value="Genomic_DNA"/>
</dbReference>
<dbReference type="Gene3D" id="1.10.357.10">
    <property type="entry name" value="Tetracycline Repressor, domain 2"/>
    <property type="match status" value="1"/>
</dbReference>
<dbReference type="PROSITE" id="PS50977">
    <property type="entry name" value="HTH_TETR_2"/>
    <property type="match status" value="1"/>
</dbReference>
<evidence type="ECO:0000313" key="5">
    <source>
        <dbReference type="Proteomes" id="UP001501509"/>
    </source>
</evidence>
<sequence length="205" mass="22949">MVVPYQTVWNGEGMASRRDWLDAGLAILAERGAPALTIERLTERLGLTKGSFYHHFKGMGGYRTALLAHFEAESTTRFIELAEADPHAPALARLERLLDLVVDKDEHGPELEVAVRAWAQQDAEARDLQERVDRTRIGYLRDRWQELTGDPDEADRVANLFYMITIGAEHVIPPLAGADLRRLFEHALRLATGDRAGAPSQEDVP</sequence>
<dbReference type="PANTHER" id="PTHR30055:SF239">
    <property type="entry name" value="TRANSCRIPTIONAL REGULATORY PROTEIN"/>
    <property type="match status" value="1"/>
</dbReference>
<dbReference type="InterPro" id="IPR050109">
    <property type="entry name" value="HTH-type_TetR-like_transc_reg"/>
</dbReference>
<keyword evidence="1 2" id="KW-0238">DNA-binding</keyword>
<evidence type="ECO:0000259" key="3">
    <source>
        <dbReference type="PROSITE" id="PS50977"/>
    </source>
</evidence>
<protein>
    <submittedName>
        <fullName evidence="4">TetR/AcrR family transcriptional regulator</fullName>
    </submittedName>
</protein>
<accession>A0ABP6BZM2</accession>
<dbReference type="SUPFAM" id="SSF46689">
    <property type="entry name" value="Homeodomain-like"/>
    <property type="match status" value="1"/>
</dbReference>
<dbReference type="InterPro" id="IPR001647">
    <property type="entry name" value="HTH_TetR"/>
</dbReference>
<evidence type="ECO:0000313" key="4">
    <source>
        <dbReference type="EMBL" id="GAA2595290.1"/>
    </source>
</evidence>
<name>A0ABP6BZM2_9ACTN</name>
<reference evidence="5" key="1">
    <citation type="journal article" date="2019" name="Int. J. Syst. Evol. Microbiol.">
        <title>The Global Catalogue of Microorganisms (GCM) 10K type strain sequencing project: providing services to taxonomists for standard genome sequencing and annotation.</title>
        <authorList>
            <consortium name="The Broad Institute Genomics Platform"/>
            <consortium name="The Broad Institute Genome Sequencing Center for Infectious Disease"/>
            <person name="Wu L."/>
            <person name="Ma J."/>
        </authorList>
    </citation>
    <scope>NUCLEOTIDE SEQUENCE [LARGE SCALE GENOMIC DNA]</scope>
    <source>
        <strain evidence="5">JCM 6833</strain>
    </source>
</reference>
<evidence type="ECO:0000256" key="1">
    <source>
        <dbReference type="ARBA" id="ARBA00023125"/>
    </source>
</evidence>
<comment type="caution">
    <text evidence="4">The sequence shown here is derived from an EMBL/GenBank/DDBJ whole genome shotgun (WGS) entry which is preliminary data.</text>
</comment>
<dbReference type="PANTHER" id="PTHR30055">
    <property type="entry name" value="HTH-TYPE TRANSCRIPTIONAL REGULATOR RUTR"/>
    <property type="match status" value="1"/>
</dbReference>
<feature type="DNA-binding region" description="H-T-H motif" evidence="2">
    <location>
        <begin position="37"/>
        <end position="56"/>
    </location>
</feature>
<evidence type="ECO:0000256" key="2">
    <source>
        <dbReference type="PROSITE-ProRule" id="PRU00335"/>
    </source>
</evidence>
<proteinExistence type="predicted"/>
<dbReference type="InterPro" id="IPR009057">
    <property type="entry name" value="Homeodomain-like_sf"/>
</dbReference>
<gene>
    <name evidence="4" type="ORF">GCM10010411_30770</name>
</gene>
<organism evidence="4 5">
    <name type="scientific">Actinomadura fulvescens</name>
    <dbReference type="NCBI Taxonomy" id="46160"/>
    <lineage>
        <taxon>Bacteria</taxon>
        <taxon>Bacillati</taxon>
        <taxon>Actinomycetota</taxon>
        <taxon>Actinomycetes</taxon>
        <taxon>Streptosporangiales</taxon>
        <taxon>Thermomonosporaceae</taxon>
        <taxon>Actinomadura</taxon>
    </lineage>
</organism>